<evidence type="ECO:0000313" key="3">
    <source>
        <dbReference type="Proteomes" id="UP001497516"/>
    </source>
</evidence>
<feature type="chain" id="PRO_5043483378" evidence="1">
    <location>
        <begin position="26"/>
        <end position="150"/>
    </location>
</feature>
<accession>A0AAV2D826</accession>
<feature type="signal peptide" evidence="1">
    <location>
        <begin position="1"/>
        <end position="25"/>
    </location>
</feature>
<dbReference type="EMBL" id="OZ034815">
    <property type="protein sequence ID" value="CAL1368971.1"/>
    <property type="molecule type" value="Genomic_DNA"/>
</dbReference>
<evidence type="ECO:0000256" key="1">
    <source>
        <dbReference type="SAM" id="SignalP"/>
    </source>
</evidence>
<keyword evidence="1" id="KW-0732">Signal</keyword>
<organism evidence="2 3">
    <name type="scientific">Linum trigynum</name>
    <dbReference type="NCBI Taxonomy" id="586398"/>
    <lineage>
        <taxon>Eukaryota</taxon>
        <taxon>Viridiplantae</taxon>
        <taxon>Streptophyta</taxon>
        <taxon>Embryophyta</taxon>
        <taxon>Tracheophyta</taxon>
        <taxon>Spermatophyta</taxon>
        <taxon>Magnoliopsida</taxon>
        <taxon>eudicotyledons</taxon>
        <taxon>Gunneridae</taxon>
        <taxon>Pentapetalae</taxon>
        <taxon>rosids</taxon>
        <taxon>fabids</taxon>
        <taxon>Malpighiales</taxon>
        <taxon>Linaceae</taxon>
        <taxon>Linum</taxon>
    </lineage>
</organism>
<gene>
    <name evidence="2" type="ORF">LTRI10_LOCUS11826</name>
</gene>
<evidence type="ECO:0000313" key="2">
    <source>
        <dbReference type="EMBL" id="CAL1368971.1"/>
    </source>
</evidence>
<dbReference type="AlphaFoldDB" id="A0AAV2D826"/>
<dbReference type="Proteomes" id="UP001497516">
    <property type="component" value="Chromosome 2"/>
</dbReference>
<keyword evidence="3" id="KW-1185">Reference proteome</keyword>
<protein>
    <submittedName>
        <fullName evidence="2">Uncharacterized protein</fullName>
    </submittedName>
</protein>
<proteinExistence type="predicted"/>
<name>A0AAV2D826_9ROSI</name>
<reference evidence="2 3" key="1">
    <citation type="submission" date="2024-04" db="EMBL/GenBank/DDBJ databases">
        <authorList>
            <person name="Fracassetti M."/>
        </authorList>
    </citation>
    <scope>NUCLEOTIDE SEQUENCE [LARGE SCALE GENOMIC DNA]</scope>
</reference>
<sequence>MSPIRLLITSLLLLLLHNQPRPCRCDSGRRFYCLPPVPGKDNVLCSPRNQDGDSLLQNSLRLLERRLVNPMDEGFGGGGYHYCTYASYQGFTTHGYAYCRFNDTNGCRDSLTAAWNALNQECSSGSTGGQITTLGFYSCLRYEMYSFCSS</sequence>